<proteinExistence type="predicted"/>
<sequence length="187" mass="21725">MESIAGKSIRELTISHLSSEEACIQFFIEVGLLKSDVYGVCSHKMQVCTDCINDNRQVIGGPGVEVEIDESLFYRRKYNRGRILGCGWFFGAVERHDHSKERIARGSIIISDCWKAYNELSECGYIHLTVNHSQNFIDRQDRFIHTQNIENFWRLAKNRFLSTSKNTEKRLSKISEHLFRKNSKVTF</sequence>
<comment type="caution">
    <text evidence="2">The sequence shown here is derived from an EMBL/GenBank/DDBJ whole genome shotgun (WGS) entry which is preliminary data.</text>
</comment>
<evidence type="ECO:0000313" key="3">
    <source>
        <dbReference type="Proteomes" id="UP000031668"/>
    </source>
</evidence>
<reference evidence="2 3" key="1">
    <citation type="journal article" date="2014" name="Genome Biol. Evol.">
        <title>The genome of the myxosporean Thelohanellus kitauei shows adaptations to nutrient acquisition within its fish host.</title>
        <authorList>
            <person name="Yang Y."/>
            <person name="Xiong J."/>
            <person name="Zhou Z."/>
            <person name="Huo F."/>
            <person name="Miao W."/>
            <person name="Ran C."/>
            <person name="Liu Y."/>
            <person name="Zhang J."/>
            <person name="Feng J."/>
            <person name="Wang M."/>
            <person name="Wang M."/>
            <person name="Wang L."/>
            <person name="Yao B."/>
        </authorList>
    </citation>
    <scope>NUCLEOTIDE SEQUENCE [LARGE SCALE GENOMIC DNA]</scope>
    <source>
        <strain evidence="2">Wuqing</strain>
    </source>
</reference>
<feature type="domain" description="ISXO2-like transposase" evidence="1">
    <location>
        <begin position="58"/>
        <end position="182"/>
    </location>
</feature>
<keyword evidence="3" id="KW-1185">Reference proteome</keyword>
<dbReference type="AlphaFoldDB" id="A0A0C2I6M3"/>
<dbReference type="InterPro" id="IPR024445">
    <property type="entry name" value="Tnp_ISXO2-like"/>
</dbReference>
<protein>
    <recommendedName>
        <fullName evidence="1">ISXO2-like transposase domain-containing protein</fullName>
    </recommendedName>
</protein>
<organism evidence="2 3">
    <name type="scientific">Thelohanellus kitauei</name>
    <name type="common">Myxosporean</name>
    <dbReference type="NCBI Taxonomy" id="669202"/>
    <lineage>
        <taxon>Eukaryota</taxon>
        <taxon>Metazoa</taxon>
        <taxon>Cnidaria</taxon>
        <taxon>Myxozoa</taxon>
        <taxon>Myxosporea</taxon>
        <taxon>Bivalvulida</taxon>
        <taxon>Platysporina</taxon>
        <taxon>Myxobolidae</taxon>
        <taxon>Thelohanellus</taxon>
    </lineage>
</organism>
<dbReference type="Pfam" id="PF12762">
    <property type="entry name" value="DDE_Tnp_IS1595"/>
    <property type="match status" value="1"/>
</dbReference>
<gene>
    <name evidence="2" type="ORF">RF11_00600</name>
</gene>
<name>A0A0C2I6M3_THEKT</name>
<dbReference type="InterPro" id="IPR053164">
    <property type="entry name" value="IS1016-like_transposase"/>
</dbReference>
<dbReference type="EMBL" id="JWZT01005407">
    <property type="protein sequence ID" value="KII60848.1"/>
    <property type="molecule type" value="Genomic_DNA"/>
</dbReference>
<dbReference type="SMART" id="SM01126">
    <property type="entry name" value="DDE_Tnp_IS1595"/>
    <property type="match status" value="1"/>
</dbReference>
<accession>A0A0C2I6M3</accession>
<dbReference type="PANTHER" id="PTHR47163">
    <property type="entry name" value="DDE_TNP_IS1595 DOMAIN-CONTAINING PROTEIN"/>
    <property type="match status" value="1"/>
</dbReference>
<dbReference type="Proteomes" id="UP000031668">
    <property type="component" value="Unassembled WGS sequence"/>
</dbReference>
<dbReference type="OrthoDB" id="10052789at2759"/>
<dbReference type="PANTHER" id="PTHR47163:SF2">
    <property type="entry name" value="SI:DKEY-17M8.2"/>
    <property type="match status" value="1"/>
</dbReference>
<evidence type="ECO:0000259" key="1">
    <source>
        <dbReference type="SMART" id="SM01126"/>
    </source>
</evidence>
<evidence type="ECO:0000313" key="2">
    <source>
        <dbReference type="EMBL" id="KII60848.1"/>
    </source>
</evidence>